<keyword evidence="6" id="KW-0472">Membrane</keyword>
<evidence type="ECO:0000313" key="9">
    <source>
        <dbReference type="Proteomes" id="UP000006672"/>
    </source>
</evidence>
<feature type="region of interest" description="Disordered" evidence="5">
    <location>
        <begin position="183"/>
        <end position="202"/>
    </location>
</feature>
<evidence type="ECO:0000256" key="5">
    <source>
        <dbReference type="SAM" id="MobiDB-lite"/>
    </source>
</evidence>
<dbReference type="InterPro" id="IPR013083">
    <property type="entry name" value="Znf_RING/FYVE/PHD"/>
</dbReference>
<proteinExistence type="predicted"/>
<evidence type="ECO:0000259" key="7">
    <source>
        <dbReference type="PROSITE" id="PS50089"/>
    </source>
</evidence>
<evidence type="ECO:0000256" key="3">
    <source>
        <dbReference type="ARBA" id="ARBA00022833"/>
    </source>
</evidence>
<dbReference type="EMBL" id="CAAKNF010000192">
    <property type="protein sequence ID" value="VIO92736.1"/>
    <property type="molecule type" value="Genomic_DNA"/>
</dbReference>
<dbReference type="GO" id="GO:0061630">
    <property type="term" value="F:ubiquitin protein ligase activity"/>
    <property type="evidence" value="ECO:0007669"/>
    <property type="project" value="TreeGrafter"/>
</dbReference>
<gene>
    <name evidence="8" type="primary">Bm11094</name>
    <name evidence="8" type="ORF">BM_BM11094</name>
</gene>
<dbReference type="PANTHER" id="PTHR22791">
    <property type="entry name" value="RING-TYPE DOMAIN-CONTAINING PROTEIN"/>
    <property type="match status" value="1"/>
</dbReference>
<feature type="transmembrane region" description="Helical" evidence="6">
    <location>
        <begin position="292"/>
        <end position="314"/>
    </location>
</feature>
<reference evidence="10" key="3">
    <citation type="submission" date="2022-04" db="UniProtKB">
        <authorList>
            <consortium name="WormBaseParasite"/>
        </authorList>
    </citation>
    <scope>IDENTIFICATION</scope>
</reference>
<accession>A0A8L7SMR2</accession>
<reference evidence="8" key="2">
    <citation type="submission" date="2019-04" db="EMBL/GenBank/DDBJ databases">
        <authorList>
            <person name="Howe K."/>
            <person name="Paulini M."/>
            <person name="Williams G."/>
        </authorList>
    </citation>
    <scope>NUCLEOTIDE SEQUENCE [LARGE SCALE GENOMIC DNA]</scope>
    <source>
        <strain evidence="8">FR3</strain>
    </source>
</reference>
<evidence type="ECO:0000313" key="8">
    <source>
        <dbReference type="EMBL" id="VIO92736.1"/>
    </source>
</evidence>
<dbReference type="InterPro" id="IPR051435">
    <property type="entry name" value="RING_finger_E3_ubiq-ligases"/>
</dbReference>
<dbReference type="OrthoDB" id="5869995at2759"/>
<name>A0A4E9F7D3_BRUMA</name>
<keyword evidence="2 4" id="KW-0863">Zinc-finger</keyword>
<dbReference type="WBParaSite" id="Bm11094.1">
    <property type="protein sequence ID" value="Bm11094.1"/>
    <property type="gene ID" value="WBGene00231355"/>
</dbReference>
<dbReference type="GO" id="GO:0016567">
    <property type="term" value="P:protein ubiquitination"/>
    <property type="evidence" value="ECO:0007669"/>
    <property type="project" value="TreeGrafter"/>
</dbReference>
<organism evidence="8">
    <name type="scientific">Brugia malayi</name>
    <name type="common">Filarial nematode worm</name>
    <dbReference type="NCBI Taxonomy" id="6279"/>
    <lineage>
        <taxon>Eukaryota</taxon>
        <taxon>Metazoa</taxon>
        <taxon>Ecdysozoa</taxon>
        <taxon>Nematoda</taxon>
        <taxon>Chromadorea</taxon>
        <taxon>Rhabditida</taxon>
        <taxon>Spirurina</taxon>
        <taxon>Spiruromorpha</taxon>
        <taxon>Filarioidea</taxon>
        <taxon>Onchocercidae</taxon>
        <taxon>Brugia</taxon>
    </lineage>
</organism>
<dbReference type="AlphaFoldDB" id="A0A4E9F7D3"/>
<evidence type="ECO:0000256" key="4">
    <source>
        <dbReference type="PROSITE-ProRule" id="PRU00175"/>
    </source>
</evidence>
<dbReference type="PROSITE" id="PS50089">
    <property type="entry name" value="ZF_RING_2"/>
    <property type="match status" value="1"/>
</dbReference>
<keyword evidence="3" id="KW-0862">Zinc</keyword>
<dbReference type="CTD" id="66057548"/>
<dbReference type="Proteomes" id="UP000006672">
    <property type="component" value="Unassembled WGS sequence"/>
</dbReference>
<sequence>MVLSIEDHEILYRSSLSNITDNNNPSLCQICFEPFKQNIRIPKLLPCGHSFCNDCITALKFNSICICKCPICRHSFPLRYDTKFPTNYSLLDLLDRLQSSFMTKQSDDMALKNEIILPSTTNKSNKLKSSKIPYSSSRLSHLLSKISRKDKKTDNYYISAESPFTSTPDMSGEEDGVEVSYVETESENNGDSENTIPAADSANVKSTPSRMIYVDSAVLDDSTTTTTASQDYSSSSASGNMNNEEQMTRTNIITCTESNEQVIQPTTKTIVATKVNTNSRNFLKKIWCITTISIQLFLVIFILFWSLIIIKIFYDDYHSIPPKQSMLCGTAEIIKEWLSLDLTQMIQCNHYYSSTFLERLQHEAEISITFLIAQLRFISTIWSSLTFASFTQLYNDWLHEVVQKVKEIFNEYYKTIWTNYLRKYYDMILISN</sequence>
<dbReference type="PANTHER" id="PTHR22791:SF34">
    <property type="entry name" value="RING-TYPE DOMAIN-CONTAINING PROTEIN"/>
    <property type="match status" value="1"/>
</dbReference>
<keyword evidence="6" id="KW-0812">Transmembrane</keyword>
<keyword evidence="6" id="KW-1133">Transmembrane helix</keyword>
<dbReference type="PROSITE" id="PS00518">
    <property type="entry name" value="ZF_RING_1"/>
    <property type="match status" value="1"/>
</dbReference>
<dbReference type="InterPro" id="IPR017907">
    <property type="entry name" value="Znf_RING_CS"/>
</dbReference>
<dbReference type="KEGG" id="bmy:BM_BM11094"/>
<reference evidence="9" key="1">
    <citation type="journal article" date="2007" name="Science">
        <title>Draft genome of the filarial nematode parasite Brugia malayi.</title>
        <authorList>
            <person name="Ghedin E."/>
            <person name="Wang S."/>
            <person name="Spiro D."/>
            <person name="Caler E."/>
            <person name="Zhao Q."/>
            <person name="Crabtree J."/>
            <person name="Allen J.E."/>
            <person name="Delcher A.L."/>
            <person name="Guiliano D.B."/>
            <person name="Miranda-Saavedra D."/>
            <person name="Angiuoli S.V."/>
            <person name="Creasy T."/>
            <person name="Amedeo P."/>
            <person name="Haas B."/>
            <person name="El-Sayed N.M."/>
            <person name="Wortman J.R."/>
            <person name="Feldblyum T."/>
            <person name="Tallon L."/>
            <person name="Schatz M."/>
            <person name="Shumway M."/>
            <person name="Koo H."/>
            <person name="Salzberg S.L."/>
            <person name="Schobel S."/>
            <person name="Pertea M."/>
            <person name="Pop M."/>
            <person name="White O."/>
            <person name="Barton G.J."/>
            <person name="Carlow C.K."/>
            <person name="Crawford M.J."/>
            <person name="Daub J."/>
            <person name="Dimmic M.W."/>
            <person name="Estes C.F."/>
            <person name="Foster J.M."/>
            <person name="Ganatra M."/>
            <person name="Gregory W.F."/>
            <person name="Johnson N.M."/>
            <person name="Jin J."/>
            <person name="Komuniecki R."/>
            <person name="Korf I."/>
            <person name="Kumar S."/>
            <person name="Laney S."/>
            <person name="Li B.W."/>
            <person name="Li W."/>
            <person name="Lindblom T.H."/>
            <person name="Lustigman S."/>
            <person name="Ma D."/>
            <person name="Maina C.V."/>
            <person name="Martin D.M."/>
            <person name="McCarter J.P."/>
            <person name="McReynolds L."/>
            <person name="Mitreva M."/>
            <person name="Nutman T.B."/>
            <person name="Parkinson J."/>
            <person name="Peregrin-Alvarez J.M."/>
            <person name="Poole C."/>
            <person name="Ren Q."/>
            <person name="Saunders L."/>
            <person name="Sluder A.E."/>
            <person name="Smith K."/>
            <person name="Stanke M."/>
            <person name="Unnasch T.R."/>
            <person name="Ware J."/>
            <person name="Wei A.D."/>
            <person name="Weil G."/>
            <person name="Williams D.J."/>
            <person name="Zhang Y."/>
            <person name="Williams S.A."/>
            <person name="Fraser-Liggett C."/>
            <person name="Slatko B."/>
            <person name="Blaxter M.L."/>
            <person name="Scott A.L."/>
        </authorList>
    </citation>
    <scope>NUCLEOTIDE SEQUENCE</scope>
    <source>
        <strain evidence="9">FR3</strain>
    </source>
</reference>
<dbReference type="Pfam" id="PF13445">
    <property type="entry name" value="zf-RING_UBOX"/>
    <property type="match status" value="1"/>
</dbReference>
<evidence type="ECO:0000313" key="10">
    <source>
        <dbReference type="WBParaSite" id="Bm11094.1"/>
    </source>
</evidence>
<dbReference type="Gene3D" id="3.30.40.10">
    <property type="entry name" value="Zinc/RING finger domain, C3HC4 (zinc finger)"/>
    <property type="match status" value="1"/>
</dbReference>
<dbReference type="RefSeq" id="XP_042933816.1">
    <property type="nucleotide sequence ID" value="XM_043077882.1"/>
</dbReference>
<keyword evidence="1" id="KW-0479">Metal-binding</keyword>
<dbReference type="GO" id="GO:0008270">
    <property type="term" value="F:zinc ion binding"/>
    <property type="evidence" value="ECO:0007669"/>
    <property type="project" value="UniProtKB-KW"/>
</dbReference>
<evidence type="ECO:0000256" key="6">
    <source>
        <dbReference type="SAM" id="Phobius"/>
    </source>
</evidence>
<accession>A0A4E9F7D3</accession>
<keyword evidence="9" id="KW-1185">Reference proteome</keyword>
<dbReference type="SMART" id="SM00184">
    <property type="entry name" value="RING"/>
    <property type="match status" value="1"/>
</dbReference>
<dbReference type="GeneID" id="66057548"/>
<dbReference type="SUPFAM" id="SSF57850">
    <property type="entry name" value="RING/U-box"/>
    <property type="match status" value="1"/>
</dbReference>
<evidence type="ECO:0000256" key="2">
    <source>
        <dbReference type="ARBA" id="ARBA00022771"/>
    </source>
</evidence>
<evidence type="ECO:0000256" key="1">
    <source>
        <dbReference type="ARBA" id="ARBA00022723"/>
    </source>
</evidence>
<feature type="domain" description="RING-type" evidence="7">
    <location>
        <begin position="28"/>
        <end position="73"/>
    </location>
</feature>
<protein>
    <submittedName>
        <fullName evidence="10">RING-type domain-containing protein</fullName>
    </submittedName>
</protein>
<dbReference type="InterPro" id="IPR001841">
    <property type="entry name" value="Znf_RING"/>
</dbReference>
<dbReference type="InterPro" id="IPR027370">
    <property type="entry name" value="Znf-RING_euk"/>
</dbReference>